<proteinExistence type="predicted"/>
<protein>
    <submittedName>
        <fullName evidence="2">Uncharacterized protein</fullName>
    </submittedName>
</protein>
<organism evidence="2 3">
    <name type="scientific">Streptomyces collinus</name>
    <dbReference type="NCBI Taxonomy" id="42684"/>
    <lineage>
        <taxon>Bacteria</taxon>
        <taxon>Bacillati</taxon>
        <taxon>Actinomycetota</taxon>
        <taxon>Actinomycetes</taxon>
        <taxon>Kitasatosporales</taxon>
        <taxon>Streptomycetaceae</taxon>
        <taxon>Streptomyces</taxon>
    </lineage>
</organism>
<dbReference type="Proteomes" id="UP000579531">
    <property type="component" value="Unassembled WGS sequence"/>
</dbReference>
<dbReference type="RefSeq" id="WP_184842771.1">
    <property type="nucleotide sequence ID" value="NZ_CP133771.1"/>
</dbReference>
<accession>A0AA89TE58</accession>
<dbReference type="GeneID" id="93836744"/>
<comment type="caution">
    <text evidence="2">The sequence shown here is derived from an EMBL/GenBank/DDBJ whole genome shotgun (WGS) entry which is preliminary data.</text>
</comment>
<reference evidence="2 3" key="1">
    <citation type="submission" date="2020-08" db="EMBL/GenBank/DDBJ databases">
        <title>Sequencing the genomes of 1000 actinobacteria strains.</title>
        <authorList>
            <person name="Klenk H.-P."/>
        </authorList>
    </citation>
    <scope>NUCLEOTIDE SEQUENCE [LARGE SCALE GENOMIC DNA]</scope>
    <source>
        <strain evidence="2 3">DSM 40129</strain>
    </source>
</reference>
<feature type="compositionally biased region" description="Pro residues" evidence="1">
    <location>
        <begin position="115"/>
        <end position="127"/>
    </location>
</feature>
<name>A0AA89TE58_STRCU</name>
<feature type="compositionally biased region" description="Basic and acidic residues" evidence="1">
    <location>
        <begin position="83"/>
        <end position="94"/>
    </location>
</feature>
<evidence type="ECO:0000313" key="3">
    <source>
        <dbReference type="Proteomes" id="UP000579531"/>
    </source>
</evidence>
<dbReference type="AlphaFoldDB" id="A0AA89TE58"/>
<feature type="region of interest" description="Disordered" evidence="1">
    <location>
        <begin position="49"/>
        <end position="248"/>
    </location>
</feature>
<gene>
    <name evidence="2" type="ORF">HNR72_000362</name>
</gene>
<evidence type="ECO:0000313" key="2">
    <source>
        <dbReference type="EMBL" id="MBB5809334.1"/>
    </source>
</evidence>
<feature type="compositionally biased region" description="Low complexity" evidence="1">
    <location>
        <begin position="64"/>
        <end position="74"/>
    </location>
</feature>
<sequence length="248" mass="25845">MSESTPDGRPEPDFLDRLLARHASPAARRPGVVLVRPRLAGPFERTEAVRATAPAPDGAEPLWPAAAPTAETRPAPAPPAAREVVRTERERTVVRTEQTPAPGEPTARPVRPAEPGEPLPRPAPPVRPALRPVPGTARRAAGRDRPEGTAPTSAAPAPTPPGADAAPPAVSAPLLPSAADTAAARDAVRQAAARRPGRPAEQVVRVQIGRLEVTAGGTPQGGGRARPREAERPRTTVSLADYLARGRE</sequence>
<keyword evidence="3" id="KW-1185">Reference proteome</keyword>
<dbReference type="EMBL" id="JACHLX010000001">
    <property type="protein sequence ID" value="MBB5809334.1"/>
    <property type="molecule type" value="Genomic_DNA"/>
</dbReference>
<evidence type="ECO:0000256" key="1">
    <source>
        <dbReference type="SAM" id="MobiDB-lite"/>
    </source>
</evidence>
<feature type="compositionally biased region" description="Low complexity" evidence="1">
    <location>
        <begin position="148"/>
        <end position="194"/>
    </location>
</feature>